<proteinExistence type="predicted"/>
<sequence precursor="true">MSKYSQIGKYGLMTALLLLPSWPAMAQKVEAPGGYAPLSAPCSVQTDGTCRPLSADAPLPVAPPQERLVLVSGNEAAAARTVLGGRYILSQSCGAYGSLILRYRGADGATMLPLVTKGASDATTGTSVYLGNAAVVDAAISGTTGCNAILSKVP</sequence>
<dbReference type="RefSeq" id="WP_013846437.1">
    <property type="nucleotide sequence ID" value="NC_015593.1"/>
</dbReference>
<feature type="signal peptide" evidence="1">
    <location>
        <begin position="1"/>
        <end position="26"/>
    </location>
</feature>
<reference evidence="2 3" key="1">
    <citation type="submission" date="2011-05" db="EMBL/GenBank/DDBJ databases">
        <title>Complete sequence of chromosome 1 of Sphingobium chlorophenolicum L-1.</title>
        <authorList>
            <consortium name="US DOE Joint Genome Institute"/>
            <person name="Lucas S."/>
            <person name="Han J."/>
            <person name="Lapidus A."/>
            <person name="Cheng J.-F."/>
            <person name="Goodwin L."/>
            <person name="Pitluck S."/>
            <person name="Peters L."/>
            <person name="Daligault H."/>
            <person name="Han C."/>
            <person name="Tapia R."/>
            <person name="Land M."/>
            <person name="Hauser L."/>
            <person name="Kyrpides N."/>
            <person name="Ivanova N."/>
            <person name="Pagani I."/>
            <person name="Turner P."/>
            <person name="Copley S."/>
            <person name="Woyke T."/>
        </authorList>
    </citation>
    <scope>NUCLEOTIDE SEQUENCE [LARGE SCALE GENOMIC DNA]</scope>
    <source>
        <strain evidence="2 3">L-1</strain>
    </source>
</reference>
<protein>
    <submittedName>
        <fullName evidence="2">Uncharacterized protein</fullName>
    </submittedName>
</protein>
<name>F6EX08_SPHCR</name>
<dbReference type="STRING" id="690566.Sphch_0474"/>
<organism evidence="2 3">
    <name type="scientific">Sphingobium chlorophenolicum L-1</name>
    <dbReference type="NCBI Taxonomy" id="690566"/>
    <lineage>
        <taxon>Bacteria</taxon>
        <taxon>Pseudomonadati</taxon>
        <taxon>Pseudomonadota</taxon>
        <taxon>Alphaproteobacteria</taxon>
        <taxon>Sphingomonadales</taxon>
        <taxon>Sphingomonadaceae</taxon>
        <taxon>Sphingobium</taxon>
    </lineage>
</organism>
<keyword evidence="3" id="KW-1185">Reference proteome</keyword>
<dbReference type="HOGENOM" id="CLU_1703108_0_0_5"/>
<evidence type="ECO:0000313" key="2">
    <source>
        <dbReference type="EMBL" id="AEG48171.1"/>
    </source>
</evidence>
<dbReference type="Proteomes" id="UP000007150">
    <property type="component" value="Chromosome 1"/>
</dbReference>
<evidence type="ECO:0000313" key="3">
    <source>
        <dbReference type="Proteomes" id="UP000007150"/>
    </source>
</evidence>
<dbReference type="KEGG" id="sch:Sphch_0474"/>
<gene>
    <name evidence="2" type="ORF">Sphch_0474</name>
</gene>
<keyword evidence="1" id="KW-0732">Signal</keyword>
<accession>F6EX08</accession>
<evidence type="ECO:0000256" key="1">
    <source>
        <dbReference type="SAM" id="SignalP"/>
    </source>
</evidence>
<feature type="chain" id="PRO_5003339215" evidence="1">
    <location>
        <begin position="27"/>
        <end position="154"/>
    </location>
</feature>
<dbReference type="EMBL" id="CP002798">
    <property type="protein sequence ID" value="AEG48171.1"/>
    <property type="molecule type" value="Genomic_DNA"/>
</dbReference>
<dbReference type="AlphaFoldDB" id="F6EX08"/>